<feature type="non-terminal residue" evidence="1">
    <location>
        <position position="250"/>
    </location>
</feature>
<comment type="caution">
    <text evidence="1">The sequence shown here is derived from an EMBL/GenBank/DDBJ whole genome shotgun (WGS) entry which is preliminary data.</text>
</comment>
<protein>
    <recommendedName>
        <fullName evidence="2">AsmA-like C-terminal domain-containing protein</fullName>
    </recommendedName>
</protein>
<gene>
    <name evidence="1" type="ORF">S12H4_47905</name>
</gene>
<reference evidence="1" key="1">
    <citation type="journal article" date="2014" name="Front. Microbiol.">
        <title>High frequency of phylogenetically diverse reductive dehalogenase-homologous genes in deep subseafloor sedimentary metagenomes.</title>
        <authorList>
            <person name="Kawai M."/>
            <person name="Futagami T."/>
            <person name="Toyoda A."/>
            <person name="Takaki Y."/>
            <person name="Nishi S."/>
            <person name="Hori S."/>
            <person name="Arai W."/>
            <person name="Tsubouchi T."/>
            <person name="Morono Y."/>
            <person name="Uchiyama I."/>
            <person name="Ito T."/>
            <person name="Fujiyama A."/>
            <person name="Inagaki F."/>
            <person name="Takami H."/>
        </authorList>
    </citation>
    <scope>NUCLEOTIDE SEQUENCE</scope>
    <source>
        <strain evidence="1">Expedition CK06-06</strain>
    </source>
</reference>
<sequence>MKEHLDIKKILWKPPHGEVFINGHYNLIDKNFDFETKVHELVLDNIIKKFTGKNWNGKLTGEIIAEGSNIGNPVKREIEIKAHLAKSFIKNFDIDSLDADVSYNNKIINLRKMSLYLQGTSINVEGLWGKEKKFYVKSNNFYLSPLLELFGINDVGGYLSMKGTYEEREGKRIVQAKIDYDEPCYKNMKGKNLRAIVNFNIQGENSHLVIKDIDFLNTHLDSLRISIISDTTIKSFSFLSQGKEIYLYSK</sequence>
<dbReference type="AlphaFoldDB" id="X1U9K5"/>
<name>X1U9K5_9ZZZZ</name>
<organism evidence="1">
    <name type="scientific">marine sediment metagenome</name>
    <dbReference type="NCBI Taxonomy" id="412755"/>
    <lineage>
        <taxon>unclassified sequences</taxon>
        <taxon>metagenomes</taxon>
        <taxon>ecological metagenomes</taxon>
    </lineage>
</organism>
<evidence type="ECO:0000313" key="1">
    <source>
        <dbReference type="EMBL" id="GAJ14169.1"/>
    </source>
</evidence>
<evidence type="ECO:0008006" key="2">
    <source>
        <dbReference type="Google" id="ProtNLM"/>
    </source>
</evidence>
<dbReference type="EMBL" id="BARW01029878">
    <property type="protein sequence ID" value="GAJ14169.1"/>
    <property type="molecule type" value="Genomic_DNA"/>
</dbReference>
<proteinExistence type="predicted"/>
<accession>X1U9K5</accession>